<dbReference type="GO" id="GO:0016787">
    <property type="term" value="F:hydrolase activity"/>
    <property type="evidence" value="ECO:0007669"/>
    <property type="project" value="UniProtKB-KW"/>
</dbReference>
<proteinExistence type="predicted"/>
<name>A0ABU2DNE7_9MICC</name>
<sequence length="251" mass="25630">MAAPGDAVPVEEPAAAEPPVPRANSLPREPPGLTYTVLRSPLAGTRTGRRSLMRRFCGVAVAFSVLLGMTTSEPPRAVAVVPAQEAAVQTKPGQPPAPGMTLEAADLRDLSGTWSSPTPGEVPEVARPFVEPPSPWGAGHRGVDLAAAQGTTISAPAEGTVSFVGTVVDRPVLSVDHGGGFVSSFEPVDSELAAGDTVSTGDGLGELITGGHCASEGADCVHWGVRLHGEYINPLLLLGDLEPSVLLPASD</sequence>
<evidence type="ECO:0000313" key="4">
    <source>
        <dbReference type="Proteomes" id="UP001251870"/>
    </source>
</evidence>
<evidence type="ECO:0000313" key="3">
    <source>
        <dbReference type="EMBL" id="MDR8018037.1"/>
    </source>
</evidence>
<dbReference type="PANTHER" id="PTHR21666">
    <property type="entry name" value="PEPTIDASE-RELATED"/>
    <property type="match status" value="1"/>
</dbReference>
<dbReference type="InterPro" id="IPR011055">
    <property type="entry name" value="Dup_hybrid_motif"/>
</dbReference>
<feature type="region of interest" description="Disordered" evidence="1">
    <location>
        <begin position="1"/>
        <end position="32"/>
    </location>
</feature>
<reference evidence="3 4" key="1">
    <citation type="submission" date="2023-09" db="EMBL/GenBank/DDBJ databases">
        <title>Description of three actinobacteria isolated from air of manufacturing shop in a pharmaceutical factory.</title>
        <authorList>
            <person name="Zhang D.-F."/>
        </authorList>
    </citation>
    <scope>NUCLEOTIDE SEQUENCE [LARGE SCALE GENOMIC DNA]</scope>
    <source>
        <strain evidence="3 4">LY-0111</strain>
    </source>
</reference>
<evidence type="ECO:0000259" key="2">
    <source>
        <dbReference type="Pfam" id="PF01551"/>
    </source>
</evidence>
<evidence type="ECO:0000256" key="1">
    <source>
        <dbReference type="SAM" id="MobiDB-lite"/>
    </source>
</evidence>
<dbReference type="Gene3D" id="2.70.70.10">
    <property type="entry name" value="Glucose Permease (Domain IIA)"/>
    <property type="match status" value="1"/>
</dbReference>
<feature type="compositionally biased region" description="Low complexity" evidence="1">
    <location>
        <begin position="1"/>
        <end position="15"/>
    </location>
</feature>
<dbReference type="RefSeq" id="WP_310547029.1">
    <property type="nucleotide sequence ID" value="NZ_JAVKGR010000001.1"/>
</dbReference>
<dbReference type="InterPro" id="IPR050570">
    <property type="entry name" value="Cell_wall_metabolism_enzyme"/>
</dbReference>
<dbReference type="EMBL" id="JAVKGR010000001">
    <property type="protein sequence ID" value="MDR8018037.1"/>
    <property type="molecule type" value="Genomic_DNA"/>
</dbReference>
<dbReference type="CDD" id="cd12797">
    <property type="entry name" value="M23_peptidase"/>
    <property type="match status" value="1"/>
</dbReference>
<dbReference type="InterPro" id="IPR016047">
    <property type="entry name" value="M23ase_b-sheet_dom"/>
</dbReference>
<dbReference type="EC" id="3.4.-.-" evidence="3"/>
<keyword evidence="3" id="KW-0378">Hydrolase</keyword>
<dbReference type="Proteomes" id="UP001251870">
    <property type="component" value="Unassembled WGS sequence"/>
</dbReference>
<feature type="domain" description="M23ase beta-sheet core" evidence="2">
    <location>
        <begin position="139"/>
        <end position="234"/>
    </location>
</feature>
<feature type="region of interest" description="Disordered" evidence="1">
    <location>
        <begin position="117"/>
        <end position="141"/>
    </location>
</feature>
<dbReference type="Pfam" id="PF01551">
    <property type="entry name" value="Peptidase_M23"/>
    <property type="match status" value="1"/>
</dbReference>
<dbReference type="SUPFAM" id="SSF51261">
    <property type="entry name" value="Duplicated hybrid motif"/>
    <property type="match status" value="1"/>
</dbReference>
<accession>A0ABU2DNE7</accession>
<dbReference type="PANTHER" id="PTHR21666:SF270">
    <property type="entry name" value="MUREIN HYDROLASE ACTIVATOR ENVC"/>
    <property type="match status" value="1"/>
</dbReference>
<organism evidence="3 4">
    <name type="scientific">Nesterenkonia aerolata</name>
    <dbReference type="NCBI Taxonomy" id="3074079"/>
    <lineage>
        <taxon>Bacteria</taxon>
        <taxon>Bacillati</taxon>
        <taxon>Actinomycetota</taxon>
        <taxon>Actinomycetes</taxon>
        <taxon>Micrococcales</taxon>
        <taxon>Micrococcaceae</taxon>
        <taxon>Nesterenkonia</taxon>
    </lineage>
</organism>
<protein>
    <submittedName>
        <fullName evidence="3">M23 family metallopeptidase</fullName>
        <ecNumber evidence="3">3.4.-.-</ecNumber>
    </submittedName>
</protein>
<gene>
    <name evidence="3" type="ORF">RIL96_00450</name>
</gene>
<comment type="caution">
    <text evidence="3">The sequence shown here is derived from an EMBL/GenBank/DDBJ whole genome shotgun (WGS) entry which is preliminary data.</text>
</comment>
<keyword evidence="4" id="KW-1185">Reference proteome</keyword>